<dbReference type="Gene3D" id="3.40.50.300">
    <property type="entry name" value="P-loop containing nucleotide triphosphate hydrolases"/>
    <property type="match status" value="1"/>
</dbReference>
<evidence type="ECO:0008006" key="14">
    <source>
        <dbReference type="Google" id="ProtNLM"/>
    </source>
</evidence>
<keyword evidence="3" id="KW-0813">Transport</keyword>
<dbReference type="PANTHER" id="PTHR12688">
    <property type="entry name" value="DYNEIN LIGHT INTERMEDIATE CHAIN"/>
    <property type="match status" value="1"/>
</dbReference>
<protein>
    <recommendedName>
        <fullName evidence="14">Dynein light intermediate chain</fullName>
    </recommendedName>
</protein>
<keyword evidence="4" id="KW-0963">Cytoplasm</keyword>
<dbReference type="GO" id="GO:0045504">
    <property type="term" value="F:dynein heavy chain binding"/>
    <property type="evidence" value="ECO:0007669"/>
    <property type="project" value="TreeGrafter"/>
</dbReference>
<dbReference type="GO" id="GO:0005874">
    <property type="term" value="C:microtubule"/>
    <property type="evidence" value="ECO:0007669"/>
    <property type="project" value="UniProtKB-KW"/>
</dbReference>
<feature type="compositionally biased region" description="Basic and acidic residues" evidence="11">
    <location>
        <begin position="480"/>
        <end position="502"/>
    </location>
</feature>
<feature type="region of interest" description="Disordered" evidence="11">
    <location>
        <begin position="460"/>
        <end position="502"/>
    </location>
</feature>
<dbReference type="GO" id="GO:0005868">
    <property type="term" value="C:cytoplasmic dynein complex"/>
    <property type="evidence" value="ECO:0007669"/>
    <property type="project" value="InterPro"/>
</dbReference>
<feature type="region of interest" description="Disordered" evidence="11">
    <location>
        <begin position="1590"/>
        <end position="1614"/>
    </location>
</feature>
<reference evidence="12" key="1">
    <citation type="submission" date="2022-06" db="EMBL/GenBank/DDBJ databases">
        <authorList>
            <person name="Berger JAMES D."/>
            <person name="Berger JAMES D."/>
        </authorList>
    </citation>
    <scope>NUCLEOTIDE SEQUENCE [LARGE SCALE GENOMIC DNA]</scope>
</reference>
<dbReference type="Proteomes" id="UP000050792">
    <property type="component" value="Unassembled WGS sequence"/>
</dbReference>
<keyword evidence="7" id="KW-0067">ATP-binding</keyword>
<evidence type="ECO:0000256" key="7">
    <source>
        <dbReference type="ARBA" id="ARBA00022840"/>
    </source>
</evidence>
<organism evidence="12 13">
    <name type="scientific">Schistosoma rodhaini</name>
    <dbReference type="NCBI Taxonomy" id="6188"/>
    <lineage>
        <taxon>Eukaryota</taxon>
        <taxon>Metazoa</taxon>
        <taxon>Spiralia</taxon>
        <taxon>Lophotrochozoa</taxon>
        <taxon>Platyhelminthes</taxon>
        <taxon>Trematoda</taxon>
        <taxon>Digenea</taxon>
        <taxon>Strigeidida</taxon>
        <taxon>Schistosomatoidea</taxon>
        <taxon>Schistosomatidae</taxon>
        <taxon>Schistosoma</taxon>
    </lineage>
</organism>
<feature type="region of interest" description="Disordered" evidence="11">
    <location>
        <begin position="516"/>
        <end position="622"/>
    </location>
</feature>
<keyword evidence="12" id="KW-1185">Reference proteome</keyword>
<dbReference type="InterPro" id="IPR008467">
    <property type="entry name" value="Dynein1_light_intermed_chain"/>
</dbReference>
<reference evidence="13" key="2">
    <citation type="submission" date="2023-11" db="UniProtKB">
        <authorList>
            <consortium name="WormBaseParasite"/>
        </authorList>
    </citation>
    <scope>IDENTIFICATION</scope>
</reference>
<dbReference type="SUPFAM" id="SSF52540">
    <property type="entry name" value="P-loop containing nucleoside triphosphate hydrolases"/>
    <property type="match status" value="1"/>
</dbReference>
<keyword evidence="9" id="KW-0505">Motor protein</keyword>
<dbReference type="GO" id="GO:0005813">
    <property type="term" value="C:centrosome"/>
    <property type="evidence" value="ECO:0007669"/>
    <property type="project" value="TreeGrafter"/>
</dbReference>
<feature type="compositionally biased region" description="Polar residues" evidence="11">
    <location>
        <begin position="460"/>
        <end position="479"/>
    </location>
</feature>
<keyword evidence="6" id="KW-0547">Nucleotide-binding</keyword>
<keyword evidence="10" id="KW-0206">Cytoskeleton</keyword>
<evidence type="ECO:0000256" key="2">
    <source>
        <dbReference type="ARBA" id="ARBA00006831"/>
    </source>
</evidence>
<comment type="similarity">
    <text evidence="2">Belongs to the dynein light intermediate chain family.</text>
</comment>
<evidence type="ECO:0000256" key="3">
    <source>
        <dbReference type="ARBA" id="ARBA00022448"/>
    </source>
</evidence>
<dbReference type="InterPro" id="IPR027417">
    <property type="entry name" value="P-loop_NTPase"/>
</dbReference>
<evidence type="ECO:0000256" key="9">
    <source>
        <dbReference type="ARBA" id="ARBA00023175"/>
    </source>
</evidence>
<feature type="compositionally biased region" description="Basic and acidic residues" evidence="11">
    <location>
        <begin position="520"/>
        <end position="592"/>
    </location>
</feature>
<name>A0AA85EPN9_9TREM</name>
<dbReference type="PANTHER" id="PTHR12688:SF0">
    <property type="entry name" value="DYNEIN LIGHT INTERMEDIATE CHAIN"/>
    <property type="match status" value="1"/>
</dbReference>
<dbReference type="GO" id="GO:0007018">
    <property type="term" value="P:microtubule-based movement"/>
    <property type="evidence" value="ECO:0007669"/>
    <property type="project" value="InterPro"/>
</dbReference>
<evidence type="ECO:0000256" key="11">
    <source>
        <dbReference type="SAM" id="MobiDB-lite"/>
    </source>
</evidence>
<evidence type="ECO:0000256" key="1">
    <source>
        <dbReference type="ARBA" id="ARBA00004245"/>
    </source>
</evidence>
<dbReference type="GO" id="GO:0005524">
    <property type="term" value="F:ATP binding"/>
    <property type="evidence" value="ECO:0007669"/>
    <property type="project" value="UniProtKB-KW"/>
</dbReference>
<evidence type="ECO:0000313" key="13">
    <source>
        <dbReference type="WBParaSite" id="SRDH1_17720.1"/>
    </source>
</evidence>
<dbReference type="Pfam" id="PF05783">
    <property type="entry name" value="DLIC"/>
    <property type="match status" value="1"/>
</dbReference>
<keyword evidence="5" id="KW-0493">Microtubule</keyword>
<feature type="region of interest" description="Disordered" evidence="11">
    <location>
        <begin position="1699"/>
        <end position="1778"/>
    </location>
</feature>
<proteinExistence type="inferred from homology"/>
<dbReference type="InterPro" id="IPR022780">
    <property type="entry name" value="Dynein_light_int_chain"/>
</dbReference>
<comment type="subcellular location">
    <subcellularLocation>
        <location evidence="1">Cytoplasm</location>
        <location evidence="1">Cytoskeleton</location>
    </subcellularLocation>
</comment>
<accession>A0AA85EPN9</accession>
<evidence type="ECO:0000256" key="8">
    <source>
        <dbReference type="ARBA" id="ARBA00023017"/>
    </source>
</evidence>
<evidence type="ECO:0000256" key="6">
    <source>
        <dbReference type="ARBA" id="ARBA00022741"/>
    </source>
</evidence>
<feature type="compositionally biased region" description="Polar residues" evidence="11">
    <location>
        <begin position="1718"/>
        <end position="1750"/>
    </location>
</feature>
<dbReference type="WBParaSite" id="SRDH1_17720.1">
    <property type="protein sequence ID" value="SRDH1_17720.1"/>
    <property type="gene ID" value="SRDH1_17720"/>
</dbReference>
<dbReference type="GO" id="GO:0000226">
    <property type="term" value="P:microtubule cytoskeleton organization"/>
    <property type="evidence" value="ECO:0007669"/>
    <property type="project" value="TreeGrafter"/>
</dbReference>
<evidence type="ECO:0000313" key="12">
    <source>
        <dbReference type="Proteomes" id="UP000050792"/>
    </source>
</evidence>
<feature type="compositionally biased region" description="Low complexity" evidence="11">
    <location>
        <begin position="1702"/>
        <end position="1717"/>
    </location>
</feature>
<keyword evidence="8" id="KW-0243">Dynein</keyword>
<feature type="compositionally biased region" description="Low complexity" evidence="11">
    <location>
        <begin position="1751"/>
        <end position="1761"/>
    </location>
</feature>
<evidence type="ECO:0000256" key="10">
    <source>
        <dbReference type="ARBA" id="ARBA00023212"/>
    </source>
</evidence>
<feature type="compositionally biased region" description="Basic and acidic residues" evidence="11">
    <location>
        <begin position="603"/>
        <end position="622"/>
    </location>
</feature>
<sequence>MYETIFNEEAETKKCLWSSLLDEVTNKAKIGLSDSKNLVVFGDDLSGKSTLICRLQGNEDKEEGFGLEYDIIEVKDEVKDVSANLSVFIIDGNPIQSHLLKFVVTEDSFNDQMALMVVSINEPWKIIESLEKWAEILNKHINKLKLSKEMITACKSRISKEFHGYAEPEASTNVIISQVNSVSFSTMYATSQETTSRPSFSNDNEEMYEDNVLNNNLGVPLIVVVTKTDLMKVMIKENQYSEEHFDFIQMHIRRFCLSYGAALFYVSVKEDKNCDLLNRYIQHRIYGFPFSQSAYIVEGDCVFIPAGWDNHKKINILGENLTKINAQHPFSTVIPRPVPRKAIHREPEIMTIDEQAFLLRLSTIKENENIDPNTLKEFLGSGGLHSNSKQPANSFKIGSGAKTMDDNNRLPVSPTPIFRAKISPVGPINNLTSTPSIQGTSDGVLADFFSNLLKKRPVVNNTTGETSTEPQLQRTSQSSDPKDKQQDNMDESAKFPKKSINKDEEISFTIEITEQVTKSAQEKTDSKDMNEQNYDPRVDHEKVENESEKETNVTRNIKEDEAKKQEQYKKIERKPTKEVQENHQSIESEKLVAQKGHTPSQNEQKESETHKNSSRNYENRSEIPTELVEEIHEVESEQIFDAPLAACMSTSKAHLDRVIDQPPVVELSQISDNMTDHIDTAHLNNQLHTSPDNTNPTDLNDKINEVDSTMNSELTIVPSHISPLLGPTSEISITTIHSDMMTESRLDQNHELPETSHQDLQNQSKTPTELVEEIHEVESEQIFDAPLAACMSTSKAHLDRVIDQPPVVELSQISDNMTDHIDTAHLNNQLHTSPDNTNPTDLNDKINEVDSTMNSELTIVPSHISPLLGPTSEISITTIHSDMMTESRLDQNHELPETSHQDLQNQSKTPTELVEEIHEVESEQIFDAPLAACMSTSKAHLDRVIDQPPVVELSQISDNMTDHIDTAHLNNQLHTSPDNTNPTDLNDKINEVDSTMNSELTIVPSHISPLLGPTSEISITTIRSDMMTESRLDQNHELPETSHQDLQNQSKTPTELVEEIHEVESEQIFDAPLAACMSTSKAHLDRVIDQPPVVELSQISDNMTDHIDTAHLNNQLHTSPDNTNPTDLNDKINEVDSTMNSELTIVPSHISPLLGPTSEISITTIRSDMMTESRLDQNHELPETSHQDLQNQSKTPTELVEEIHEVESEQIFDAPLAACMSTSKAHLDRVIDQPPVVELSQISDNMTDHIDTAHLNNQLHTSPDNTNPTDLNDKINEVDSTMNSELTIVPSHISPLLGPTSEISITTIHSDMMTESRLDQNHELPETSHQDLQNQSKTPTELVEEIHEVESEQIFDAPLAACMSTSKAHLDRVIDQPPVVELSQISDNMTDHIDTAHLNNQLHTSPDNTNPTDLNDKINEVDSTMNSELTIVPSHISPLLGPTSEISITTIRSDMMTESRLDQNHELPETSHQDLQNQSKTPTELVEEIHEVESEQIFDAPLAACMSTSKAHLDRVIDQPPVVELSQISDNMTDHIDTAHLNNQLHTSPDNTNPTDLNDKINEVDSTMNSELTIVPSHISPLLGPTSNMLVTSQPGTNSSCTGPSDSLGNESNSAVSPDIVLLGSDFTSTVVPDLTCSENTSSNGNSIFTENFLETVISPMKQETFGASSDINSPLSIQKSLENIKVQSHLKPSSYMNTTIQKSNSLPPSPKLLQKPTVKQSANSSPRSPTMTGPNFRQTSNLTNTKTKYASSNSANASPNLVRKPLSYLSKNSDSKK</sequence>
<evidence type="ECO:0000256" key="5">
    <source>
        <dbReference type="ARBA" id="ARBA00022701"/>
    </source>
</evidence>
<evidence type="ECO:0000256" key="4">
    <source>
        <dbReference type="ARBA" id="ARBA00022490"/>
    </source>
</evidence>